<comment type="similarity">
    <text evidence="3">Belongs to the LRWD1 family.</text>
</comment>
<dbReference type="SMART" id="SM00369">
    <property type="entry name" value="LRR_TYP"/>
    <property type="match status" value="3"/>
</dbReference>
<dbReference type="AlphaFoldDB" id="A0A0C3QBW8"/>
<feature type="repeat" description="WD" evidence="13">
    <location>
        <begin position="830"/>
        <end position="871"/>
    </location>
</feature>
<feature type="repeat" description="WD" evidence="13">
    <location>
        <begin position="905"/>
        <end position="946"/>
    </location>
</feature>
<organism evidence="15 16">
    <name type="scientific">Tulasnella calospora MUT 4182</name>
    <dbReference type="NCBI Taxonomy" id="1051891"/>
    <lineage>
        <taxon>Eukaryota</taxon>
        <taxon>Fungi</taxon>
        <taxon>Dikarya</taxon>
        <taxon>Basidiomycota</taxon>
        <taxon>Agaricomycotina</taxon>
        <taxon>Agaricomycetes</taxon>
        <taxon>Cantharellales</taxon>
        <taxon>Tulasnellaceae</taxon>
        <taxon>Tulasnella</taxon>
    </lineage>
</organism>
<feature type="compositionally biased region" description="Polar residues" evidence="14">
    <location>
        <begin position="625"/>
        <end position="646"/>
    </location>
</feature>
<dbReference type="InterPro" id="IPR003591">
    <property type="entry name" value="Leu-rich_rpt_typical-subtyp"/>
</dbReference>
<evidence type="ECO:0000256" key="3">
    <source>
        <dbReference type="ARBA" id="ARBA00007545"/>
    </source>
</evidence>
<feature type="compositionally biased region" description="Low complexity" evidence="14">
    <location>
        <begin position="225"/>
        <end position="240"/>
    </location>
</feature>
<feature type="compositionally biased region" description="Low complexity" evidence="14">
    <location>
        <begin position="701"/>
        <end position="720"/>
    </location>
</feature>
<feature type="region of interest" description="Disordered" evidence="14">
    <location>
        <begin position="661"/>
        <end position="733"/>
    </location>
</feature>
<dbReference type="Proteomes" id="UP000054248">
    <property type="component" value="Unassembled WGS sequence"/>
</dbReference>
<keyword evidence="11" id="KW-0137">Centromere</keyword>
<evidence type="ECO:0000256" key="8">
    <source>
        <dbReference type="ARBA" id="ARBA00022737"/>
    </source>
</evidence>
<comment type="subcellular location">
    <subcellularLocation>
        <location evidence="2">Chromosome</location>
        <location evidence="2">Centromere</location>
        <location evidence="2">Kinetochore</location>
    </subcellularLocation>
    <subcellularLocation>
        <location evidence="1">Chromosome</location>
        <location evidence="1">Telomere</location>
    </subcellularLocation>
</comment>
<feature type="compositionally biased region" description="Polar residues" evidence="14">
    <location>
        <begin position="497"/>
        <end position="512"/>
    </location>
</feature>
<dbReference type="InterPro" id="IPR001611">
    <property type="entry name" value="Leu-rich_rpt"/>
</dbReference>
<protein>
    <recommendedName>
        <fullName evidence="4">Leucine-rich repeat and WD repeat-containing protein 1</fullName>
    </recommendedName>
    <alternativeName>
        <fullName evidence="12">Origin recognition complex-associated protein</fullName>
    </alternativeName>
</protein>
<feature type="compositionally biased region" description="Pro residues" evidence="14">
    <location>
        <begin position="258"/>
        <end position="270"/>
    </location>
</feature>
<feature type="region of interest" description="Disordered" evidence="14">
    <location>
        <begin position="482"/>
        <end position="528"/>
    </location>
</feature>
<keyword evidence="10" id="KW-0158">Chromosome</keyword>
<dbReference type="SMART" id="SM00320">
    <property type="entry name" value="WD40"/>
    <property type="match status" value="4"/>
</dbReference>
<sequence length="1106" mass="119783">MTEALDDEYVRRTAVWIRTNEPRLAGVRAPRPNALNPLSWVTSPQAPTTLKLTRSQLSYLLTRIEGVGLNVGNLDIPIENPRPSQLLPKKDVSDAQSISSFVSNLSLSPASWWTKPTPIDVELKYLYSSFTKLPALHLTNPPARELERHALPLDAFKNLQNLTLEDVDPRTLLGWDRLSEAIRSLTIRRSGIEDVTHLIVDAVADNEDRRKRGDLAPIQWKPLSRRPSQVRSRQPSWQSSLRRITPVIPESEEDTKNPPSPQGDAPPTPPFSSSSSDHNPDLPKLSSSKWWCIRYLSLADNSLTFFPSEVVPYLTSVTHLDLSNNLLVSVPAGLGELHRLTSLNLSGNMIESVLGIYTQLGQVLTLNLGGNRIDSLCGLERLVGLQRVDLRNNRVEESAEVGRLATLPDVVEVWVGGNPLTTLEEDWRVNCFAFFSKERKNILLDGYAPGFLENGRIQAIVGTPKIEPVTVISSPQVAAVRSGGHSRVPSAAGVGSPTLNGASTPSQGSPQVTAVGGAPSTSASSPAPSYMVATIHTAPKSKRRKQPRIVHLDEDAAAAEAADTPSREMSPARLFRASPLSASPAKNPPVLSSAIPDAASDSDPFADPPEVEILNSPIMERRTSGRSYTSATFGRTPRRTSTNVVPISSFAEEGDVVGALPISMGSPNGRGRQASGSATISGSTSRGNKRRARLSASVYEPSAAPMSGSPPSLSSSPSKPNGFARPSNGDSNELHFASEADAFRAKMEALRNEVGDSWLKVLSQSNNLSPPTGGAVYSDFLEDLNVRHEQGEGVRCITFSPDGETLASGSDDNTIRCWKVANGLPVGVPLAGHIDAVTSIAYSPDGKTLASGSFDDTIRLWSVETGEPIGKPLRGHTMMVVCIWVSRQHDSTWDSGTGEPIGAPLTGHTESVLSVAFSPDSNILASGSQDTKVRLWDVKKREPIGAPLSDQESPVWFVGFSANGKTLAAGSSRGAVLWDTTTWRSTGKLREDHSNWIHYATLSADKKPGITCVHGDVPSWDPQTCPQCNPSLSIENHPFKATIERVKAVPLIFEGQWITFLSKRLLWFPSSYWNDKRARIVLSQGKLIFVNQVVLSIFDVSRALKL</sequence>
<evidence type="ECO:0000256" key="10">
    <source>
        <dbReference type="ARBA" id="ARBA00022895"/>
    </source>
</evidence>
<proteinExistence type="inferred from homology"/>
<dbReference type="Pfam" id="PF00400">
    <property type="entry name" value="WD40"/>
    <property type="match status" value="4"/>
</dbReference>
<evidence type="ECO:0000256" key="4">
    <source>
        <dbReference type="ARBA" id="ARBA00015536"/>
    </source>
</evidence>
<dbReference type="Gene3D" id="2.130.10.10">
    <property type="entry name" value="YVTN repeat-like/Quinoprotein amine dehydrogenase"/>
    <property type="match status" value="2"/>
</dbReference>
<dbReference type="Gene3D" id="3.80.10.10">
    <property type="entry name" value="Ribonuclease Inhibitor"/>
    <property type="match status" value="1"/>
</dbReference>
<evidence type="ECO:0000256" key="5">
    <source>
        <dbReference type="ARBA" id="ARBA00022574"/>
    </source>
</evidence>
<dbReference type="InterPro" id="IPR032675">
    <property type="entry name" value="LRR_dom_sf"/>
</dbReference>
<evidence type="ECO:0000313" key="16">
    <source>
        <dbReference type="Proteomes" id="UP000054248"/>
    </source>
</evidence>
<evidence type="ECO:0000256" key="11">
    <source>
        <dbReference type="ARBA" id="ARBA00023328"/>
    </source>
</evidence>
<dbReference type="CDD" id="cd00200">
    <property type="entry name" value="WD40"/>
    <property type="match status" value="1"/>
</dbReference>
<dbReference type="OrthoDB" id="676979at2759"/>
<reference evidence="15 16" key="1">
    <citation type="submission" date="2014-04" db="EMBL/GenBank/DDBJ databases">
        <authorList>
            <consortium name="DOE Joint Genome Institute"/>
            <person name="Kuo A."/>
            <person name="Girlanda M."/>
            <person name="Perotto S."/>
            <person name="Kohler A."/>
            <person name="Nagy L.G."/>
            <person name="Floudas D."/>
            <person name="Copeland A."/>
            <person name="Barry K.W."/>
            <person name="Cichocki N."/>
            <person name="Veneault-Fourrey C."/>
            <person name="LaButti K."/>
            <person name="Lindquist E.A."/>
            <person name="Lipzen A."/>
            <person name="Lundell T."/>
            <person name="Morin E."/>
            <person name="Murat C."/>
            <person name="Sun H."/>
            <person name="Tunlid A."/>
            <person name="Henrissat B."/>
            <person name="Grigoriev I.V."/>
            <person name="Hibbett D.S."/>
            <person name="Martin F."/>
            <person name="Nordberg H.P."/>
            <person name="Cantor M.N."/>
            <person name="Hua S.X."/>
        </authorList>
    </citation>
    <scope>NUCLEOTIDE SEQUENCE [LARGE SCALE GENOMIC DNA]</scope>
    <source>
        <strain evidence="15 16">MUT 4182</strain>
    </source>
</reference>
<dbReference type="InterPro" id="IPR020472">
    <property type="entry name" value="WD40_PAC1"/>
</dbReference>
<feature type="compositionally biased region" description="Low complexity" evidence="14">
    <location>
        <begin position="518"/>
        <end position="528"/>
    </location>
</feature>
<dbReference type="PROSITE" id="PS51450">
    <property type="entry name" value="LRR"/>
    <property type="match status" value="2"/>
</dbReference>
<dbReference type="PANTHER" id="PTHR22847:SF637">
    <property type="entry name" value="WD REPEAT DOMAIN 5B"/>
    <property type="match status" value="1"/>
</dbReference>
<feature type="region of interest" description="Disordered" evidence="14">
    <location>
        <begin position="215"/>
        <end position="282"/>
    </location>
</feature>
<keyword evidence="9" id="KW-0995">Kinetochore</keyword>
<feature type="compositionally biased region" description="Low complexity" evidence="14">
    <location>
        <begin position="674"/>
        <end position="685"/>
    </location>
</feature>
<dbReference type="InterPro" id="IPR001680">
    <property type="entry name" value="WD40_rpt"/>
</dbReference>
<evidence type="ECO:0000256" key="14">
    <source>
        <dbReference type="SAM" id="MobiDB-lite"/>
    </source>
</evidence>
<keyword evidence="16" id="KW-1185">Reference proteome</keyword>
<feature type="compositionally biased region" description="Low complexity" evidence="14">
    <location>
        <begin position="592"/>
        <end position="605"/>
    </location>
</feature>
<dbReference type="GO" id="GO:1990234">
    <property type="term" value="C:transferase complex"/>
    <property type="evidence" value="ECO:0007669"/>
    <property type="project" value="UniProtKB-ARBA"/>
</dbReference>
<dbReference type="PROSITE" id="PS00678">
    <property type="entry name" value="WD_REPEATS_1"/>
    <property type="match status" value="1"/>
</dbReference>
<dbReference type="PROSITE" id="PS50082">
    <property type="entry name" value="WD_REPEATS_2"/>
    <property type="match status" value="3"/>
</dbReference>
<evidence type="ECO:0000256" key="13">
    <source>
        <dbReference type="PROSITE-ProRule" id="PRU00221"/>
    </source>
</evidence>
<evidence type="ECO:0000256" key="1">
    <source>
        <dbReference type="ARBA" id="ARBA00004574"/>
    </source>
</evidence>
<dbReference type="SUPFAM" id="SSF50978">
    <property type="entry name" value="WD40 repeat-like"/>
    <property type="match status" value="1"/>
</dbReference>
<gene>
    <name evidence="15" type="ORF">M407DRAFT_22720</name>
</gene>
<keyword evidence="8" id="KW-0677">Repeat</keyword>
<dbReference type="SUPFAM" id="SSF52075">
    <property type="entry name" value="Outer arm dynein light chain 1"/>
    <property type="match status" value="1"/>
</dbReference>
<dbReference type="InterPro" id="IPR036322">
    <property type="entry name" value="WD40_repeat_dom_sf"/>
</dbReference>
<dbReference type="GO" id="GO:0006260">
    <property type="term" value="P:DNA replication"/>
    <property type="evidence" value="ECO:0007669"/>
    <property type="project" value="UniProtKB-KW"/>
</dbReference>
<dbReference type="GO" id="GO:0000781">
    <property type="term" value="C:chromosome, telomeric region"/>
    <property type="evidence" value="ECO:0007669"/>
    <property type="project" value="UniProtKB-SubCell"/>
</dbReference>
<evidence type="ECO:0000313" key="15">
    <source>
        <dbReference type="EMBL" id="KIO28090.1"/>
    </source>
</evidence>
<keyword evidence="10" id="KW-0779">Telomere</keyword>
<reference evidence="16" key="2">
    <citation type="submission" date="2015-01" db="EMBL/GenBank/DDBJ databases">
        <title>Evolutionary Origins and Diversification of the Mycorrhizal Mutualists.</title>
        <authorList>
            <consortium name="DOE Joint Genome Institute"/>
            <consortium name="Mycorrhizal Genomics Consortium"/>
            <person name="Kohler A."/>
            <person name="Kuo A."/>
            <person name="Nagy L.G."/>
            <person name="Floudas D."/>
            <person name="Copeland A."/>
            <person name="Barry K.W."/>
            <person name="Cichocki N."/>
            <person name="Veneault-Fourrey C."/>
            <person name="LaButti K."/>
            <person name="Lindquist E.A."/>
            <person name="Lipzen A."/>
            <person name="Lundell T."/>
            <person name="Morin E."/>
            <person name="Murat C."/>
            <person name="Riley R."/>
            <person name="Ohm R."/>
            <person name="Sun H."/>
            <person name="Tunlid A."/>
            <person name="Henrissat B."/>
            <person name="Grigoriev I.V."/>
            <person name="Hibbett D.S."/>
            <person name="Martin F."/>
        </authorList>
    </citation>
    <scope>NUCLEOTIDE SEQUENCE [LARGE SCALE GENOMIC DNA]</scope>
    <source>
        <strain evidence="16">MUT 4182</strain>
    </source>
</reference>
<accession>A0A0C3QBW8</accession>
<feature type="repeat" description="WD" evidence="13">
    <location>
        <begin position="787"/>
        <end position="828"/>
    </location>
</feature>
<keyword evidence="7" id="KW-0235">DNA replication</keyword>
<dbReference type="PRINTS" id="PR00320">
    <property type="entry name" value="GPROTEINBRPT"/>
</dbReference>
<keyword evidence="6" id="KW-0433">Leucine-rich repeat</keyword>
<dbReference type="GO" id="GO:0000776">
    <property type="term" value="C:kinetochore"/>
    <property type="evidence" value="ECO:0007669"/>
    <property type="project" value="UniProtKB-KW"/>
</dbReference>
<keyword evidence="5 13" id="KW-0853">WD repeat</keyword>
<dbReference type="Pfam" id="PF13855">
    <property type="entry name" value="LRR_8"/>
    <property type="match status" value="1"/>
</dbReference>
<evidence type="ECO:0000256" key="9">
    <source>
        <dbReference type="ARBA" id="ARBA00022838"/>
    </source>
</evidence>
<name>A0A0C3QBW8_9AGAM</name>
<dbReference type="PANTHER" id="PTHR22847">
    <property type="entry name" value="WD40 REPEAT PROTEIN"/>
    <property type="match status" value="1"/>
</dbReference>
<evidence type="ECO:0000256" key="6">
    <source>
        <dbReference type="ARBA" id="ARBA00022614"/>
    </source>
</evidence>
<evidence type="ECO:0000256" key="12">
    <source>
        <dbReference type="ARBA" id="ARBA00033046"/>
    </source>
</evidence>
<dbReference type="InterPro" id="IPR019775">
    <property type="entry name" value="WD40_repeat_CS"/>
</dbReference>
<dbReference type="EMBL" id="KN822999">
    <property type="protein sequence ID" value="KIO28090.1"/>
    <property type="molecule type" value="Genomic_DNA"/>
</dbReference>
<dbReference type="STRING" id="1051891.A0A0C3QBW8"/>
<evidence type="ECO:0000256" key="2">
    <source>
        <dbReference type="ARBA" id="ARBA00004629"/>
    </source>
</evidence>
<dbReference type="HOGENOM" id="CLU_009538_1_0_1"/>
<evidence type="ECO:0000256" key="7">
    <source>
        <dbReference type="ARBA" id="ARBA00022705"/>
    </source>
</evidence>
<dbReference type="InterPro" id="IPR015943">
    <property type="entry name" value="WD40/YVTN_repeat-like_dom_sf"/>
</dbReference>
<feature type="region of interest" description="Disordered" evidence="14">
    <location>
        <begin position="579"/>
        <end position="647"/>
    </location>
</feature>
<dbReference type="PROSITE" id="PS50294">
    <property type="entry name" value="WD_REPEATS_REGION"/>
    <property type="match status" value="3"/>
</dbReference>